<accession>A0ABV7WIU3</accession>
<keyword evidence="4" id="KW-1185">Reference proteome</keyword>
<evidence type="ECO:0000313" key="3">
    <source>
        <dbReference type="EMBL" id="MFC3689425.1"/>
    </source>
</evidence>
<dbReference type="Pfam" id="PF00561">
    <property type="entry name" value="Abhydrolase_1"/>
    <property type="match status" value="1"/>
</dbReference>
<keyword evidence="1" id="KW-0812">Transmembrane</keyword>
<dbReference type="GO" id="GO:0016787">
    <property type="term" value="F:hydrolase activity"/>
    <property type="evidence" value="ECO:0007669"/>
    <property type="project" value="UniProtKB-KW"/>
</dbReference>
<organism evidence="3 4">
    <name type="scientific">Aquipuribacter hungaricus</name>
    <dbReference type="NCBI Taxonomy" id="545624"/>
    <lineage>
        <taxon>Bacteria</taxon>
        <taxon>Bacillati</taxon>
        <taxon>Actinomycetota</taxon>
        <taxon>Actinomycetes</taxon>
        <taxon>Micrococcales</taxon>
        <taxon>Intrasporangiaceae</taxon>
        <taxon>Aquipuribacter</taxon>
    </lineage>
</organism>
<evidence type="ECO:0000313" key="4">
    <source>
        <dbReference type="Proteomes" id="UP001595685"/>
    </source>
</evidence>
<dbReference type="InterPro" id="IPR029058">
    <property type="entry name" value="AB_hydrolase_fold"/>
</dbReference>
<feature type="domain" description="AB hydrolase-1" evidence="2">
    <location>
        <begin position="98"/>
        <end position="348"/>
    </location>
</feature>
<comment type="caution">
    <text evidence="3">The sequence shown here is derived from an EMBL/GenBank/DDBJ whole genome shotgun (WGS) entry which is preliminary data.</text>
</comment>
<keyword evidence="1" id="KW-0472">Membrane</keyword>
<name>A0ABV7WIU3_9MICO</name>
<dbReference type="SUPFAM" id="SSF53474">
    <property type="entry name" value="alpha/beta-Hydrolases"/>
    <property type="match status" value="1"/>
</dbReference>
<dbReference type="Gene3D" id="3.40.50.1820">
    <property type="entry name" value="alpha/beta hydrolase"/>
    <property type="match status" value="1"/>
</dbReference>
<feature type="transmembrane region" description="Helical" evidence="1">
    <location>
        <begin position="20"/>
        <end position="40"/>
    </location>
</feature>
<reference evidence="4" key="1">
    <citation type="journal article" date="2019" name="Int. J. Syst. Evol. Microbiol.">
        <title>The Global Catalogue of Microorganisms (GCM) 10K type strain sequencing project: providing services to taxonomists for standard genome sequencing and annotation.</title>
        <authorList>
            <consortium name="The Broad Institute Genomics Platform"/>
            <consortium name="The Broad Institute Genome Sequencing Center for Infectious Disease"/>
            <person name="Wu L."/>
            <person name="Ma J."/>
        </authorList>
    </citation>
    <scope>NUCLEOTIDE SEQUENCE [LARGE SCALE GENOMIC DNA]</scope>
    <source>
        <strain evidence="4">NCAIM B.02333</strain>
    </source>
</reference>
<gene>
    <name evidence="3" type="ORF">ACFOLH_13830</name>
</gene>
<dbReference type="PANTHER" id="PTHR43798">
    <property type="entry name" value="MONOACYLGLYCEROL LIPASE"/>
    <property type="match status" value="1"/>
</dbReference>
<dbReference type="RefSeq" id="WP_340293921.1">
    <property type="nucleotide sequence ID" value="NZ_JBBEOI010000128.1"/>
</dbReference>
<dbReference type="InterPro" id="IPR050266">
    <property type="entry name" value="AB_hydrolase_sf"/>
</dbReference>
<dbReference type="PRINTS" id="PR00412">
    <property type="entry name" value="EPOXHYDRLASE"/>
</dbReference>
<dbReference type="EMBL" id="JBHRWW010000009">
    <property type="protein sequence ID" value="MFC3689425.1"/>
    <property type="molecule type" value="Genomic_DNA"/>
</dbReference>
<dbReference type="InterPro" id="IPR000073">
    <property type="entry name" value="AB_hydrolase_1"/>
</dbReference>
<dbReference type="Proteomes" id="UP001595685">
    <property type="component" value="Unassembled WGS sequence"/>
</dbReference>
<protein>
    <submittedName>
        <fullName evidence="3">Alpha/beta fold hydrolase</fullName>
    </submittedName>
</protein>
<dbReference type="PRINTS" id="PR00111">
    <property type="entry name" value="ABHYDROLASE"/>
</dbReference>
<dbReference type="InterPro" id="IPR000639">
    <property type="entry name" value="Epox_hydrolase-like"/>
</dbReference>
<keyword evidence="1" id="KW-1133">Transmembrane helix</keyword>
<proteinExistence type="predicted"/>
<sequence length="403" mass="43407">MSVLSALDPRAAHDRTPWGLIGLGAGLAAAGVGVAAGVAADRVRSRRRDVDAVFDREGLDLLGKVHGEEYELHTDDGVRLHVEVDDPGPRDGTTPPLTVVLVHGYGLSSQSWHFQRLALRGRYRVVTYDQRGHGRSDIGPAGSSRIRRLGADLEQVLQAHAPEGPVVLVGHSMGGMTVMALAKRRPELFGTRIFGVGLVATSAGDLSTLDFGLPGGGAVTRVAPNLLGVLARQPRLVLRGRRMVADVERLIVRRWSFASPVPPELTRFVAKIIADTSIEVVRDFLPGFTEHDEKDALSVMADLPTLVLVGDHDLMTPPRHSEAIMQALPHAEHVVVRHAGHLVMLEHPDVVSGHVLDLVRRALRLADPESEPVPQRALRGAAAAVQRLVGREQRGPEEAGRSA</sequence>
<evidence type="ECO:0000256" key="1">
    <source>
        <dbReference type="SAM" id="Phobius"/>
    </source>
</evidence>
<evidence type="ECO:0000259" key="2">
    <source>
        <dbReference type="Pfam" id="PF00561"/>
    </source>
</evidence>
<keyword evidence="3" id="KW-0378">Hydrolase</keyword>